<feature type="non-terminal residue" evidence="4">
    <location>
        <position position="1"/>
    </location>
</feature>
<dbReference type="InterPro" id="IPR019257">
    <property type="entry name" value="MeTrfase_dom"/>
</dbReference>
<dbReference type="GO" id="GO:0052706">
    <property type="term" value="F:L-histidine N(alpha)-methyltransferase activity"/>
    <property type="evidence" value="ECO:0007669"/>
    <property type="project" value="UniProtKB-EC"/>
</dbReference>
<evidence type="ECO:0000313" key="4">
    <source>
        <dbReference type="EMBL" id="RDY67982.1"/>
    </source>
</evidence>
<dbReference type="AlphaFoldDB" id="A0A3D8VEZ2"/>
<dbReference type="GO" id="GO:0032259">
    <property type="term" value="P:methylation"/>
    <property type="evidence" value="ECO:0007669"/>
    <property type="project" value="UniProtKB-KW"/>
</dbReference>
<dbReference type="Pfam" id="PF10017">
    <property type="entry name" value="Methyltransf_33"/>
    <property type="match status" value="1"/>
</dbReference>
<dbReference type="PANTHER" id="PTHR43397">
    <property type="entry name" value="ERGOTHIONEINE BIOSYNTHESIS PROTEIN 1"/>
    <property type="match status" value="1"/>
</dbReference>
<dbReference type="InterPro" id="IPR035094">
    <property type="entry name" value="EgtD"/>
</dbReference>
<dbReference type="NCBIfam" id="TIGR03438">
    <property type="entry name" value="egtD_ergothio"/>
    <property type="match status" value="1"/>
</dbReference>
<feature type="domain" description="Histidine-specific methyltransferase SAM-dependent" evidence="3">
    <location>
        <begin position="1"/>
        <end position="254"/>
    </location>
</feature>
<keyword evidence="1 4" id="KW-0489">Methyltransferase</keyword>
<name>A0A3D8VEZ2_9BACI</name>
<dbReference type="InterPro" id="IPR029063">
    <property type="entry name" value="SAM-dependent_MTases_sf"/>
</dbReference>
<accession>A0A3D8VEZ2</accession>
<feature type="non-terminal residue" evidence="4">
    <location>
        <position position="255"/>
    </location>
</feature>
<proteinExistence type="predicted"/>
<organism evidence="4 5">
    <name type="scientific">Halobacillus trueperi</name>
    <dbReference type="NCBI Taxonomy" id="156205"/>
    <lineage>
        <taxon>Bacteria</taxon>
        <taxon>Bacillati</taxon>
        <taxon>Bacillota</taxon>
        <taxon>Bacilli</taxon>
        <taxon>Bacillales</taxon>
        <taxon>Bacillaceae</taxon>
        <taxon>Halobacillus</taxon>
    </lineage>
</organism>
<dbReference type="PANTHER" id="PTHR43397:SF1">
    <property type="entry name" value="ERGOTHIONEINE BIOSYNTHESIS PROTEIN 1"/>
    <property type="match status" value="1"/>
</dbReference>
<gene>
    <name evidence="4" type="primary">egtD</name>
    <name evidence="4" type="ORF">DXT76_18875</name>
</gene>
<evidence type="ECO:0000259" key="3">
    <source>
        <dbReference type="Pfam" id="PF10017"/>
    </source>
</evidence>
<evidence type="ECO:0000256" key="1">
    <source>
        <dbReference type="ARBA" id="ARBA00022603"/>
    </source>
</evidence>
<keyword evidence="2 4" id="KW-0808">Transferase</keyword>
<evidence type="ECO:0000256" key="2">
    <source>
        <dbReference type="ARBA" id="ARBA00022679"/>
    </source>
</evidence>
<comment type="caution">
    <text evidence="4">The sequence shown here is derived from an EMBL/GenBank/DDBJ whole genome shotgun (WGS) entry which is preliminary data.</text>
</comment>
<dbReference type="Proteomes" id="UP000257032">
    <property type="component" value="Unassembled WGS sequence"/>
</dbReference>
<dbReference type="RefSeq" id="WP_115895026.1">
    <property type="nucleotide sequence ID" value="NZ_QTLC01000072.1"/>
</dbReference>
<dbReference type="InterPro" id="IPR051128">
    <property type="entry name" value="EgtD_Methyltrsf_superfamily"/>
</dbReference>
<protein>
    <submittedName>
        <fullName evidence="4">L-histidine N(Alpha)-methyltransferase</fullName>
        <ecNumber evidence="4">2.1.1.44</ecNumber>
    </submittedName>
</protein>
<dbReference type="SUPFAM" id="SSF53335">
    <property type="entry name" value="S-adenosyl-L-methionine-dependent methyltransferases"/>
    <property type="match status" value="1"/>
</dbReference>
<dbReference type="EC" id="2.1.1.44" evidence="4"/>
<dbReference type="Gene3D" id="3.40.50.150">
    <property type="entry name" value="Vaccinia Virus protein VP39"/>
    <property type="match status" value="1"/>
</dbReference>
<sequence length="255" mass="29373">EYYQTRTEASILRTYAEDLGLSFDRSTTLVELGSGSSTKTRILLDSMNHIQSYIPIDISEELLTSTVQQLNKDYPHIEVTGVSADYTQSFTLPIFQTEQKVFFFPGSTIGNFEPKEAVNFLRHIRSLMSPGDRLIIGMDRKKKRSVVEAAYNDEAGVTENFNKNLLTRLNREWDATFNEEAFSHLSFYNEEEGRIEMHLKSEENQMVKVNGEAIFFAKEETIHTENSYKFNLKNIQLLSEKSGFTLKQVFSDEQE</sequence>
<evidence type="ECO:0000313" key="5">
    <source>
        <dbReference type="Proteomes" id="UP000257032"/>
    </source>
</evidence>
<dbReference type="EMBL" id="QTLC01000072">
    <property type="protein sequence ID" value="RDY67982.1"/>
    <property type="molecule type" value="Genomic_DNA"/>
</dbReference>
<reference evidence="4 5" key="1">
    <citation type="submission" date="2018-08" db="EMBL/GenBank/DDBJ databases">
        <title>Genome sequence of strict halophilic Halobacillus trueperi SS1 isolated from Lunsu, a salty water body of North West Himalayas.</title>
        <authorList>
            <person name="Gupta S."/>
            <person name="Sharma P."/>
            <person name="Dev K."/>
            <person name="Baumler D."/>
            <person name="Sourirajan A."/>
        </authorList>
    </citation>
    <scope>NUCLEOTIDE SEQUENCE [LARGE SCALE GENOMIC DNA]</scope>
    <source>
        <strain evidence="4 5">SS1</strain>
    </source>
</reference>